<evidence type="ECO:0000313" key="2">
    <source>
        <dbReference type="Proteomes" id="UP000015106"/>
    </source>
</evidence>
<dbReference type="AlphaFoldDB" id="A0A8R7PGV9"/>
<dbReference type="Gramene" id="TuG1812G0200003660.01.T08">
    <property type="protein sequence ID" value="TuG1812G0200003660.01.T08"/>
    <property type="gene ID" value="TuG1812G0200003660.01"/>
</dbReference>
<reference evidence="1" key="3">
    <citation type="submission" date="2022-06" db="UniProtKB">
        <authorList>
            <consortium name="EnsemblPlants"/>
        </authorList>
    </citation>
    <scope>IDENTIFICATION</scope>
</reference>
<organism evidence="1 2">
    <name type="scientific">Triticum urartu</name>
    <name type="common">Red wild einkorn</name>
    <name type="synonym">Crithodium urartu</name>
    <dbReference type="NCBI Taxonomy" id="4572"/>
    <lineage>
        <taxon>Eukaryota</taxon>
        <taxon>Viridiplantae</taxon>
        <taxon>Streptophyta</taxon>
        <taxon>Embryophyta</taxon>
        <taxon>Tracheophyta</taxon>
        <taxon>Spermatophyta</taxon>
        <taxon>Magnoliopsida</taxon>
        <taxon>Liliopsida</taxon>
        <taxon>Poales</taxon>
        <taxon>Poaceae</taxon>
        <taxon>BOP clade</taxon>
        <taxon>Pooideae</taxon>
        <taxon>Triticodae</taxon>
        <taxon>Triticeae</taxon>
        <taxon>Triticinae</taxon>
        <taxon>Triticum</taxon>
    </lineage>
</organism>
<accession>A0A8R7PGV9</accession>
<reference evidence="2" key="1">
    <citation type="journal article" date="2013" name="Nature">
        <title>Draft genome of the wheat A-genome progenitor Triticum urartu.</title>
        <authorList>
            <person name="Ling H.Q."/>
            <person name="Zhao S."/>
            <person name="Liu D."/>
            <person name="Wang J."/>
            <person name="Sun H."/>
            <person name="Zhang C."/>
            <person name="Fan H."/>
            <person name="Li D."/>
            <person name="Dong L."/>
            <person name="Tao Y."/>
            <person name="Gao C."/>
            <person name="Wu H."/>
            <person name="Li Y."/>
            <person name="Cui Y."/>
            <person name="Guo X."/>
            <person name="Zheng S."/>
            <person name="Wang B."/>
            <person name="Yu K."/>
            <person name="Liang Q."/>
            <person name="Yang W."/>
            <person name="Lou X."/>
            <person name="Chen J."/>
            <person name="Feng M."/>
            <person name="Jian J."/>
            <person name="Zhang X."/>
            <person name="Luo G."/>
            <person name="Jiang Y."/>
            <person name="Liu J."/>
            <person name="Wang Z."/>
            <person name="Sha Y."/>
            <person name="Zhang B."/>
            <person name="Wu H."/>
            <person name="Tang D."/>
            <person name="Shen Q."/>
            <person name="Xue P."/>
            <person name="Zou S."/>
            <person name="Wang X."/>
            <person name="Liu X."/>
            <person name="Wang F."/>
            <person name="Yang Y."/>
            <person name="An X."/>
            <person name="Dong Z."/>
            <person name="Zhang K."/>
            <person name="Zhang X."/>
            <person name="Luo M.C."/>
            <person name="Dvorak J."/>
            <person name="Tong Y."/>
            <person name="Wang J."/>
            <person name="Yang H."/>
            <person name="Li Z."/>
            <person name="Wang D."/>
            <person name="Zhang A."/>
            <person name="Wang J."/>
        </authorList>
    </citation>
    <scope>NUCLEOTIDE SEQUENCE</scope>
    <source>
        <strain evidence="2">cv. G1812</strain>
    </source>
</reference>
<protein>
    <submittedName>
        <fullName evidence="1">Uncharacterized protein</fullName>
    </submittedName>
</protein>
<dbReference type="Proteomes" id="UP000015106">
    <property type="component" value="Chromosome 2"/>
</dbReference>
<reference evidence="1" key="2">
    <citation type="submission" date="2018-03" db="EMBL/GenBank/DDBJ databases">
        <title>The Triticum urartu genome reveals the dynamic nature of wheat genome evolution.</title>
        <authorList>
            <person name="Ling H."/>
            <person name="Ma B."/>
            <person name="Shi X."/>
            <person name="Liu H."/>
            <person name="Dong L."/>
            <person name="Sun H."/>
            <person name="Cao Y."/>
            <person name="Gao Q."/>
            <person name="Zheng S."/>
            <person name="Li Y."/>
            <person name="Yu Y."/>
            <person name="Du H."/>
            <person name="Qi M."/>
            <person name="Li Y."/>
            <person name="Yu H."/>
            <person name="Cui Y."/>
            <person name="Wang N."/>
            <person name="Chen C."/>
            <person name="Wu H."/>
            <person name="Zhao Y."/>
            <person name="Zhang J."/>
            <person name="Li Y."/>
            <person name="Zhou W."/>
            <person name="Zhang B."/>
            <person name="Hu W."/>
            <person name="Eijk M."/>
            <person name="Tang J."/>
            <person name="Witsenboer H."/>
            <person name="Zhao S."/>
            <person name="Li Z."/>
            <person name="Zhang A."/>
            <person name="Wang D."/>
            <person name="Liang C."/>
        </authorList>
    </citation>
    <scope>NUCLEOTIDE SEQUENCE [LARGE SCALE GENOMIC DNA]</scope>
    <source>
        <strain evidence="1">cv. G1812</strain>
    </source>
</reference>
<keyword evidence="2" id="KW-1185">Reference proteome</keyword>
<proteinExistence type="predicted"/>
<evidence type="ECO:0000313" key="1">
    <source>
        <dbReference type="EnsemblPlants" id="TuG1812G0200003660.01.T08"/>
    </source>
</evidence>
<name>A0A8R7PGV9_TRIUA</name>
<sequence length="163" mass="18476">MAGHGRSPARTIHGRLGMVSSITLRGDDSWPVEDGHLRPKANLNTGPREEHVANHAGGRRGVVWECYHQRTQEAAHHGCMDQPRKSILAIHLWRGFMTYKPIDLGVHFPVKQMFIADNTKMMIGTMRLQGCTLELKIWCLRIEGSNPSTLEFEHVTCDGERKR</sequence>
<dbReference type="EnsemblPlants" id="TuG1812G0200003660.01.T08">
    <property type="protein sequence ID" value="TuG1812G0200003660.01.T08"/>
    <property type="gene ID" value="TuG1812G0200003660.01"/>
</dbReference>